<feature type="modified residue" description="4-aspartylphosphate" evidence="1">
    <location>
        <position position="53"/>
    </location>
</feature>
<dbReference type="Proteomes" id="UP000184758">
    <property type="component" value="Unassembled WGS sequence"/>
</dbReference>
<dbReference type="Pfam" id="PF04397">
    <property type="entry name" value="LytTR"/>
    <property type="match status" value="1"/>
</dbReference>
<dbReference type="Gene3D" id="2.40.50.40">
    <property type="match status" value="1"/>
</dbReference>
<dbReference type="RefSeq" id="WP_034546538.1">
    <property type="nucleotide sequence ID" value="NZ_FSRN01000001.1"/>
</dbReference>
<evidence type="ECO:0000259" key="3">
    <source>
        <dbReference type="PROSITE" id="PS50930"/>
    </source>
</evidence>
<dbReference type="InterPro" id="IPR046947">
    <property type="entry name" value="LytR-like"/>
</dbReference>
<dbReference type="Pfam" id="PF00072">
    <property type="entry name" value="Response_reg"/>
    <property type="match status" value="1"/>
</dbReference>
<dbReference type="InterPro" id="IPR001789">
    <property type="entry name" value="Sig_transdc_resp-reg_receiver"/>
</dbReference>
<feature type="domain" description="HTH LytTR-type" evidence="3">
    <location>
        <begin position="138"/>
        <end position="242"/>
    </location>
</feature>
<evidence type="ECO:0000313" key="4">
    <source>
        <dbReference type="EMBL" id="SIN84739.1"/>
    </source>
</evidence>
<dbReference type="Gene3D" id="2.20.25.10">
    <property type="match status" value="1"/>
</dbReference>
<dbReference type="SMART" id="SM00448">
    <property type="entry name" value="REC"/>
    <property type="match status" value="1"/>
</dbReference>
<dbReference type="PANTHER" id="PTHR37299:SF1">
    <property type="entry name" value="STAGE 0 SPORULATION PROTEIN A HOMOLOG"/>
    <property type="match status" value="1"/>
</dbReference>
<evidence type="ECO:0000256" key="1">
    <source>
        <dbReference type="PROSITE-ProRule" id="PRU00169"/>
    </source>
</evidence>
<sequence>MQTLIVDDEPLARNELAYLLERCEGISTIVEADSIEEALGKMLQYEIDLIFLDIHLTSESGLTLANKINQLKNPPMVIFATAYDEYAIKAFELNATDYVLKPFELPRIQEAVQKAYISYQKEQVPLQVEEKQECLLTVPIQMDERIYIIKIENIIAIAVEKGTTTVYTVEKEYSTNEPLSAYEEKVKGHAFLRVHRSYLLNTNEILEIQPWFNHTFLVTMSNQVKIPVSRHYMKQFKEEVGLV</sequence>
<reference evidence="5" key="1">
    <citation type="submission" date="2016-11" db="EMBL/GenBank/DDBJ databases">
        <authorList>
            <person name="Varghese N."/>
            <person name="Submissions S."/>
        </authorList>
    </citation>
    <scope>NUCLEOTIDE SEQUENCE [LARGE SCALE GENOMIC DNA]</scope>
    <source>
        <strain evidence="5">313</strain>
    </source>
</reference>
<keyword evidence="1" id="KW-0597">Phosphoprotein</keyword>
<organism evidence="4 5">
    <name type="scientific">Carnobacterium alterfunditum</name>
    <dbReference type="NCBI Taxonomy" id="28230"/>
    <lineage>
        <taxon>Bacteria</taxon>
        <taxon>Bacillati</taxon>
        <taxon>Bacillota</taxon>
        <taxon>Bacilli</taxon>
        <taxon>Lactobacillales</taxon>
        <taxon>Carnobacteriaceae</taxon>
        <taxon>Carnobacterium</taxon>
    </lineage>
</organism>
<protein>
    <submittedName>
        <fullName evidence="4">Two component transcriptional regulator, LytTR family</fullName>
    </submittedName>
</protein>
<dbReference type="PROSITE" id="PS50930">
    <property type="entry name" value="HTH_LYTTR"/>
    <property type="match status" value="1"/>
</dbReference>
<dbReference type="PANTHER" id="PTHR37299">
    <property type="entry name" value="TRANSCRIPTIONAL REGULATOR-RELATED"/>
    <property type="match status" value="1"/>
</dbReference>
<dbReference type="EMBL" id="FSRN01000001">
    <property type="protein sequence ID" value="SIN84739.1"/>
    <property type="molecule type" value="Genomic_DNA"/>
</dbReference>
<gene>
    <name evidence="4" type="ORF">SAMN05878443_0110</name>
</gene>
<dbReference type="SUPFAM" id="SSF52172">
    <property type="entry name" value="CheY-like"/>
    <property type="match status" value="1"/>
</dbReference>
<accession>A0A1N6ENS0</accession>
<dbReference type="SMART" id="SM00850">
    <property type="entry name" value="LytTR"/>
    <property type="match status" value="1"/>
</dbReference>
<dbReference type="PROSITE" id="PS50110">
    <property type="entry name" value="RESPONSE_REGULATORY"/>
    <property type="match status" value="1"/>
</dbReference>
<evidence type="ECO:0000259" key="2">
    <source>
        <dbReference type="PROSITE" id="PS50110"/>
    </source>
</evidence>
<feature type="domain" description="Response regulatory" evidence="2">
    <location>
        <begin position="2"/>
        <end position="116"/>
    </location>
</feature>
<proteinExistence type="predicted"/>
<dbReference type="Gene3D" id="3.40.50.2300">
    <property type="match status" value="1"/>
</dbReference>
<dbReference type="InterPro" id="IPR011006">
    <property type="entry name" value="CheY-like_superfamily"/>
</dbReference>
<dbReference type="OrthoDB" id="9809318at2"/>
<dbReference type="STRING" id="28230.SAMN05878443_0110"/>
<name>A0A1N6ENS0_9LACT</name>
<dbReference type="eggNOG" id="COG3279">
    <property type="taxonomic scope" value="Bacteria"/>
</dbReference>
<dbReference type="AlphaFoldDB" id="A0A1N6ENS0"/>
<evidence type="ECO:0000313" key="5">
    <source>
        <dbReference type="Proteomes" id="UP000184758"/>
    </source>
</evidence>
<dbReference type="GO" id="GO:0003677">
    <property type="term" value="F:DNA binding"/>
    <property type="evidence" value="ECO:0007669"/>
    <property type="project" value="InterPro"/>
</dbReference>
<dbReference type="InterPro" id="IPR007492">
    <property type="entry name" value="LytTR_DNA-bd_dom"/>
</dbReference>
<dbReference type="GO" id="GO:0000156">
    <property type="term" value="F:phosphorelay response regulator activity"/>
    <property type="evidence" value="ECO:0007669"/>
    <property type="project" value="InterPro"/>
</dbReference>
<keyword evidence="5" id="KW-1185">Reference proteome</keyword>